<keyword evidence="3" id="KW-0449">Lipoprotein</keyword>
<sequence length="219" mass="25636">MKNQEFQQQSIEDQITLFILGDNQVGKTSLIIRYTQDIFDEVYNHKKTLNCNSLLKNDVSKSIFIENQCVHLQIHDISGPEKYIFIDRVYRKAQGIFIVYDVTNRYSFNSIQQWISQIDNIANEGVIRILIGNKCDQKDNRAVTFEEGNLLAQQYGIPFFETSVKLSINIENSLIFLIKLIMQKQEQQQQQQLIIKNEKKNQKLKLKQNNQSKNIQSCI</sequence>
<dbReference type="SMART" id="SM00175">
    <property type="entry name" value="RAB"/>
    <property type="match status" value="1"/>
</dbReference>
<evidence type="ECO:0000313" key="5">
    <source>
        <dbReference type="Proteomes" id="UP000689195"/>
    </source>
</evidence>
<dbReference type="OrthoDB" id="308132at2759"/>
<organism evidence="4 5">
    <name type="scientific">Paramecium pentaurelia</name>
    <dbReference type="NCBI Taxonomy" id="43138"/>
    <lineage>
        <taxon>Eukaryota</taxon>
        <taxon>Sar</taxon>
        <taxon>Alveolata</taxon>
        <taxon>Ciliophora</taxon>
        <taxon>Intramacronucleata</taxon>
        <taxon>Oligohymenophorea</taxon>
        <taxon>Peniculida</taxon>
        <taxon>Parameciidae</taxon>
        <taxon>Paramecium</taxon>
    </lineage>
</organism>
<dbReference type="PROSITE" id="PS51421">
    <property type="entry name" value="RAS"/>
    <property type="match status" value="1"/>
</dbReference>
<gene>
    <name evidence="4" type="ORF">PPENT_87.1.T0020196</name>
</gene>
<name>A0A8S1RYD0_9CILI</name>
<dbReference type="SMART" id="SM00174">
    <property type="entry name" value="RHO"/>
    <property type="match status" value="1"/>
</dbReference>
<dbReference type="PROSITE" id="PS51419">
    <property type="entry name" value="RAB"/>
    <property type="match status" value="1"/>
</dbReference>
<proteinExistence type="predicted"/>
<dbReference type="InterPro" id="IPR050305">
    <property type="entry name" value="Small_GTPase_Rab"/>
</dbReference>
<dbReference type="Pfam" id="PF00071">
    <property type="entry name" value="Ras"/>
    <property type="match status" value="1"/>
</dbReference>
<dbReference type="CDD" id="cd00154">
    <property type="entry name" value="Rab"/>
    <property type="match status" value="1"/>
</dbReference>
<comment type="caution">
    <text evidence="4">The sequence shown here is derived from an EMBL/GenBank/DDBJ whole genome shotgun (WGS) entry which is preliminary data.</text>
</comment>
<dbReference type="SMART" id="SM00173">
    <property type="entry name" value="RAS"/>
    <property type="match status" value="1"/>
</dbReference>
<keyword evidence="1" id="KW-0547">Nucleotide-binding</keyword>
<dbReference type="GO" id="GO:0005525">
    <property type="term" value="F:GTP binding"/>
    <property type="evidence" value="ECO:0007669"/>
    <property type="project" value="UniProtKB-KW"/>
</dbReference>
<reference evidence="4" key="1">
    <citation type="submission" date="2021-01" db="EMBL/GenBank/DDBJ databases">
        <authorList>
            <consortium name="Genoscope - CEA"/>
            <person name="William W."/>
        </authorList>
    </citation>
    <scope>NUCLEOTIDE SEQUENCE</scope>
</reference>
<dbReference type="Proteomes" id="UP000689195">
    <property type="component" value="Unassembled WGS sequence"/>
</dbReference>
<dbReference type="PANTHER" id="PTHR47980">
    <property type="entry name" value="LD44762P"/>
    <property type="match status" value="1"/>
</dbReference>
<evidence type="ECO:0000256" key="3">
    <source>
        <dbReference type="ARBA" id="ARBA00023288"/>
    </source>
</evidence>
<dbReference type="FunFam" id="3.40.50.300:FF:001447">
    <property type="entry name" value="Ras-related protein Rab-1B"/>
    <property type="match status" value="1"/>
</dbReference>
<dbReference type="NCBIfam" id="TIGR00231">
    <property type="entry name" value="small_GTP"/>
    <property type="match status" value="1"/>
</dbReference>
<dbReference type="AlphaFoldDB" id="A0A8S1RYD0"/>
<keyword evidence="2" id="KW-0342">GTP-binding</keyword>
<keyword evidence="5" id="KW-1185">Reference proteome</keyword>
<accession>A0A8S1RYD0</accession>
<dbReference type="EMBL" id="CAJJDO010000002">
    <property type="protein sequence ID" value="CAD8133038.1"/>
    <property type="molecule type" value="Genomic_DNA"/>
</dbReference>
<evidence type="ECO:0000313" key="4">
    <source>
        <dbReference type="EMBL" id="CAD8133038.1"/>
    </source>
</evidence>
<dbReference type="InterPro" id="IPR005225">
    <property type="entry name" value="Small_GTP-bd"/>
</dbReference>
<evidence type="ECO:0000256" key="1">
    <source>
        <dbReference type="ARBA" id="ARBA00022741"/>
    </source>
</evidence>
<evidence type="ECO:0000256" key="2">
    <source>
        <dbReference type="ARBA" id="ARBA00023134"/>
    </source>
</evidence>
<dbReference type="InterPro" id="IPR001806">
    <property type="entry name" value="Small_GTPase"/>
</dbReference>
<dbReference type="GO" id="GO:0003924">
    <property type="term" value="F:GTPase activity"/>
    <property type="evidence" value="ECO:0007669"/>
    <property type="project" value="InterPro"/>
</dbReference>
<protein>
    <submittedName>
        <fullName evidence="4">Uncharacterized protein</fullName>
    </submittedName>
</protein>